<dbReference type="PANTHER" id="PTHR33678">
    <property type="entry name" value="BLL1576 PROTEIN"/>
    <property type="match status" value="1"/>
</dbReference>
<proteinExistence type="predicted"/>
<evidence type="ECO:0000313" key="3">
    <source>
        <dbReference type="EMBL" id="TXB57629.1"/>
    </source>
</evidence>
<accession>A0A5C6REU8</accession>
<dbReference type="InterPro" id="IPR004291">
    <property type="entry name" value="Transposase_IS66_central"/>
</dbReference>
<evidence type="ECO:0000259" key="1">
    <source>
        <dbReference type="Pfam" id="PF03050"/>
    </source>
</evidence>
<evidence type="ECO:0000259" key="2">
    <source>
        <dbReference type="Pfam" id="PF13007"/>
    </source>
</evidence>
<dbReference type="Pfam" id="PF13007">
    <property type="entry name" value="LZ_Tnp_IS66"/>
    <property type="match status" value="1"/>
</dbReference>
<gene>
    <name evidence="3" type="ORF">FRY97_21685</name>
</gene>
<keyword evidence="4" id="KW-1185">Reference proteome</keyword>
<dbReference type="EMBL" id="VOOR01000120">
    <property type="protein sequence ID" value="TXB57629.1"/>
    <property type="molecule type" value="Genomic_DNA"/>
</dbReference>
<feature type="domain" description="Transposase TnpC homeodomain" evidence="2">
    <location>
        <begin position="19"/>
        <end position="99"/>
    </location>
</feature>
<dbReference type="InterPro" id="IPR052344">
    <property type="entry name" value="Transposase-related"/>
</dbReference>
<dbReference type="PANTHER" id="PTHR33678:SF1">
    <property type="entry name" value="BLL1576 PROTEIN"/>
    <property type="match status" value="1"/>
</dbReference>
<sequence length="449" mass="51218">MNATVSIAEYEAVLAENAQLKFRLEKLERMLFGRKSERFVADAPPAGQLNMFAAGQEAGAEGAEMAPLREKISYERNKPVAKKKHPGRTPLPEHFPVEEKTLEPEEDTTGMVRVGEHITEYVEYTPAELKVVRLIRPKYARPNTRVDGNTGFVCAPLPSRPIEKSIASASLLAHIVVSKYIDHLPFYRQIERFKRNYDWPVHKSTINSWFVAVCTLLKPLYEAHRQQILGQAYLQADESKIKVLTKILKDKDGNLIKVDTRKKGSKQMLGWMWAVRSPQTGQVLFVYEDNRGQKAANTVLSGFQGGFLQTDGLGSYNQIAARADVERLGCWAHVRRKFFEALGNDEKRAQHALGLIQQIYGHERKTAGYTPEKRKAYREEHLRPLFQEFKDWLDEQCVYVTPKSAIGQAFTYAQNQWPTLVALFQDGRLLIDNNHIENKIRPLALGRKN</sequence>
<comment type="caution">
    <text evidence="3">The sequence shown here is derived from an EMBL/GenBank/DDBJ whole genome shotgun (WGS) entry which is preliminary data.</text>
</comment>
<feature type="domain" description="Transposase IS66 central" evidence="1">
    <location>
        <begin position="164"/>
        <end position="449"/>
    </location>
</feature>
<organism evidence="3 4">
    <name type="scientific">Phaeodactylibacter luteus</name>
    <dbReference type="NCBI Taxonomy" id="1564516"/>
    <lineage>
        <taxon>Bacteria</taxon>
        <taxon>Pseudomonadati</taxon>
        <taxon>Bacteroidota</taxon>
        <taxon>Saprospiria</taxon>
        <taxon>Saprospirales</taxon>
        <taxon>Haliscomenobacteraceae</taxon>
        <taxon>Phaeodactylibacter</taxon>
    </lineage>
</organism>
<dbReference type="OrthoDB" id="9760067at2"/>
<dbReference type="AlphaFoldDB" id="A0A5C6REU8"/>
<feature type="non-terminal residue" evidence="3">
    <location>
        <position position="449"/>
    </location>
</feature>
<protein>
    <submittedName>
        <fullName evidence="3">IS66 family transposase</fullName>
    </submittedName>
</protein>
<reference evidence="3 4" key="1">
    <citation type="submission" date="2019-08" db="EMBL/GenBank/DDBJ databases">
        <title>Genome of Phaeodactylibacter luteus.</title>
        <authorList>
            <person name="Bowman J.P."/>
        </authorList>
    </citation>
    <scope>NUCLEOTIDE SEQUENCE [LARGE SCALE GENOMIC DNA]</scope>
    <source>
        <strain evidence="3 4">KCTC 42180</strain>
    </source>
</reference>
<dbReference type="RefSeq" id="WP_147169716.1">
    <property type="nucleotide sequence ID" value="NZ_VOOR01000120.1"/>
</dbReference>
<evidence type="ECO:0000313" key="4">
    <source>
        <dbReference type="Proteomes" id="UP000321580"/>
    </source>
</evidence>
<name>A0A5C6REU8_9BACT</name>
<dbReference type="NCBIfam" id="NF033517">
    <property type="entry name" value="transpos_IS66"/>
    <property type="match status" value="1"/>
</dbReference>
<dbReference type="Proteomes" id="UP000321580">
    <property type="component" value="Unassembled WGS sequence"/>
</dbReference>
<dbReference type="Pfam" id="PF03050">
    <property type="entry name" value="DDE_Tnp_IS66"/>
    <property type="match status" value="1"/>
</dbReference>
<dbReference type="InterPro" id="IPR024463">
    <property type="entry name" value="Transposase_TnpC_homeodom"/>
</dbReference>